<dbReference type="InterPro" id="IPR032781">
    <property type="entry name" value="ABC_tran_Xtn"/>
</dbReference>
<dbReference type="GO" id="GO:0043022">
    <property type="term" value="F:ribosome binding"/>
    <property type="evidence" value="ECO:0007669"/>
    <property type="project" value="UniProtKB-UniRule"/>
</dbReference>
<dbReference type="SUPFAM" id="SSF52540">
    <property type="entry name" value="P-loop containing nucleoside triphosphate hydrolases"/>
    <property type="match status" value="2"/>
</dbReference>
<dbReference type="EC" id="3.6.1.-" evidence="11"/>
<dbReference type="GO" id="GO:0016887">
    <property type="term" value="F:ATP hydrolysis activity"/>
    <property type="evidence" value="ECO:0007669"/>
    <property type="project" value="UniProtKB-UniRule"/>
</dbReference>
<feature type="binding site" evidence="11">
    <location>
        <begin position="59"/>
        <end position="66"/>
    </location>
    <ligand>
        <name>ATP</name>
        <dbReference type="ChEBI" id="CHEBI:30616"/>
        <label>1</label>
    </ligand>
</feature>
<feature type="domain" description="ABC transporter" evidence="12">
    <location>
        <begin position="27"/>
        <end position="271"/>
    </location>
</feature>
<keyword evidence="1 11" id="KW-0963">Cytoplasm</keyword>
<evidence type="ECO:0000256" key="7">
    <source>
        <dbReference type="ARBA" id="ARBA00023125"/>
    </source>
</evidence>
<comment type="similarity">
    <text evidence="10 11">Belongs to the ABC transporter superfamily. ABCF family. Uup subfamily.</text>
</comment>
<dbReference type="Gene3D" id="3.40.50.300">
    <property type="entry name" value="P-loop containing nucleotide triphosphate hydrolases"/>
    <property type="match status" value="2"/>
</dbReference>
<dbReference type="PROSITE" id="PS50893">
    <property type="entry name" value="ABC_TRANSPORTER_2"/>
    <property type="match status" value="2"/>
</dbReference>
<evidence type="ECO:0000256" key="10">
    <source>
        <dbReference type="ARBA" id="ARBA00061478"/>
    </source>
</evidence>
<keyword evidence="6 11" id="KW-0067">ATP-binding</keyword>
<dbReference type="InterPro" id="IPR051309">
    <property type="entry name" value="ABCF_ATPase"/>
</dbReference>
<keyword evidence="7 11" id="KW-0238">DNA-binding</keyword>
<evidence type="ECO:0000256" key="3">
    <source>
        <dbReference type="ARBA" id="ARBA00022741"/>
    </source>
</evidence>
<dbReference type="Pfam" id="PF00005">
    <property type="entry name" value="ABC_tran"/>
    <property type="match status" value="2"/>
</dbReference>
<comment type="catalytic activity">
    <reaction evidence="9 11">
        <text>ATP + H2O = ADP + phosphate + H(+)</text>
        <dbReference type="Rhea" id="RHEA:13065"/>
        <dbReference type="ChEBI" id="CHEBI:15377"/>
        <dbReference type="ChEBI" id="CHEBI:15378"/>
        <dbReference type="ChEBI" id="CHEBI:30616"/>
        <dbReference type="ChEBI" id="CHEBI:43474"/>
        <dbReference type="ChEBI" id="CHEBI:456216"/>
    </reaction>
</comment>
<dbReference type="FunFam" id="3.40.50.300:FF:000309">
    <property type="entry name" value="ABC transporter ATP-binding protein"/>
    <property type="match status" value="1"/>
</dbReference>
<evidence type="ECO:0000256" key="1">
    <source>
        <dbReference type="ARBA" id="ARBA00022490"/>
    </source>
</evidence>
<dbReference type="CDD" id="cd03221">
    <property type="entry name" value="ABCF_EF-3"/>
    <property type="match status" value="2"/>
</dbReference>
<dbReference type="InterPro" id="IPR017871">
    <property type="entry name" value="ABC_transporter-like_CS"/>
</dbReference>
<gene>
    <name evidence="11 13" type="primary">uup</name>
    <name evidence="13" type="ORF">CFBP8129_24480</name>
</gene>
<reference evidence="13" key="1">
    <citation type="submission" date="2020-07" db="EMBL/GenBank/DDBJ databases">
        <authorList>
            <person name="Pothier F. J."/>
        </authorList>
    </citation>
    <scope>NUCLEOTIDE SEQUENCE</scope>
    <source>
        <strain evidence="13">CFBP 8129</strain>
    </source>
</reference>
<sequence length="654" mass="72505">MGNRNGEAFPFPIHHSRFPYNWPMPLITLQSVDYSVGGPLLLEKTDLTIEPGERIALIGRNGAGKSTLMKLIAGELKPDDGEVRVQQGVRIARLEQEVPQGTGGSVFEVVADGLGELGHWLAEFHQLSHAEVFDGDAFGKVQAKIDAADGWALDQRVTETLTKLELDGDAEFARLSGGMKRRVLLARSLVSSPDVLLLDEPTNHLDIEAIDWLESFLKGWNGSVLFVTHDRRFLRALATRIVEIDRGQVTSWPGDWANYERRREERLNAQAQENARFDKMLAQEEIWIRQGIKARRTRDEGRVRRLESMRNERGQRRDLSGNVRMEVSQGESSGKKVIETKEVGFAFGARTMVKDFSTIIQRGDRIGLIGPNGSGKTTLLKLLLGDLQAQQGEIRIGTNLQIAYFDQYRSTLREDWSAIENVAEGRDFIEINGKRKHVHAYLQDFLFTPERARAPITRLSGGERNRLLLARLFAQPSNLLVMDEPTNDLDVETLELLEELLGEYTGTLLLVSHDRDFLDNVVTSTLVMEGEGLVGDYVGGYSDSLRQRRTPAPNAMAVAKASATAAATTPVAPAAAPAEAAPKRKLSYKDARELEQLPALIDSLEQQVAALTNAMNDPAFYQRDSAAMAAHTAALGDAQAQLDAAFARWSELDS</sequence>
<comment type="subcellular location">
    <subcellularLocation>
        <location evidence="11">Cytoplasm</location>
    </subcellularLocation>
    <text evidence="11">Associates with ribosomes.</text>
</comment>
<evidence type="ECO:0000256" key="4">
    <source>
        <dbReference type="ARBA" id="ARBA00022763"/>
    </source>
</evidence>
<evidence type="ECO:0000256" key="6">
    <source>
        <dbReference type="ARBA" id="ARBA00022840"/>
    </source>
</evidence>
<dbReference type="Pfam" id="PF16326">
    <property type="entry name" value="ABC_tran_CTD"/>
    <property type="match status" value="1"/>
</dbReference>
<dbReference type="FunFam" id="3.40.50.300:FF:000011">
    <property type="entry name" value="Putative ABC transporter ATP-binding component"/>
    <property type="match status" value="1"/>
</dbReference>
<dbReference type="PROSITE" id="PS00211">
    <property type="entry name" value="ABC_TRANSPORTER_1"/>
    <property type="match status" value="2"/>
</dbReference>
<comment type="function">
    <text evidence="11">Probably plays a role in ribosome assembly or function. May be involved in resolution of branched DNA intermediates that result from template switching in postreplication gaps. Binds DNA and has ATPase activity.</text>
</comment>
<dbReference type="GO" id="GO:0006281">
    <property type="term" value="P:DNA repair"/>
    <property type="evidence" value="ECO:0007669"/>
    <property type="project" value="UniProtKB-KW"/>
</dbReference>
<dbReference type="InterPro" id="IPR032524">
    <property type="entry name" value="ABC_tran_C"/>
</dbReference>
<dbReference type="Gene3D" id="1.10.287.380">
    <property type="entry name" value="Valyl-tRNA synthetase, C-terminal domain"/>
    <property type="match status" value="1"/>
</dbReference>
<keyword evidence="8 11" id="KW-0234">DNA repair</keyword>
<evidence type="ECO:0000256" key="11">
    <source>
        <dbReference type="HAMAP-Rule" id="MF_00848"/>
    </source>
</evidence>
<dbReference type="GO" id="GO:0005524">
    <property type="term" value="F:ATP binding"/>
    <property type="evidence" value="ECO:0007669"/>
    <property type="project" value="UniProtKB-UniRule"/>
</dbReference>
<name>A0A6V7DJF9_9XANT</name>
<dbReference type="InterPro" id="IPR003593">
    <property type="entry name" value="AAA+_ATPase"/>
</dbReference>
<evidence type="ECO:0000259" key="12">
    <source>
        <dbReference type="PROSITE" id="PS50893"/>
    </source>
</evidence>
<accession>A0A6V7DJF9</accession>
<dbReference type="InterPro" id="IPR043686">
    <property type="entry name" value="Uup"/>
</dbReference>
<protein>
    <recommendedName>
        <fullName evidence="11">ATP-binding protein Uup</fullName>
        <ecNumber evidence="11">3.6.1.-</ecNumber>
    </recommendedName>
</protein>
<dbReference type="InterPro" id="IPR003439">
    <property type="entry name" value="ABC_transporter-like_ATP-bd"/>
</dbReference>
<dbReference type="InterPro" id="IPR027417">
    <property type="entry name" value="P-loop_NTPase"/>
</dbReference>
<dbReference type="HAMAP" id="MF_00848">
    <property type="entry name" value="Uup"/>
    <property type="match status" value="1"/>
</dbReference>
<evidence type="ECO:0000256" key="8">
    <source>
        <dbReference type="ARBA" id="ARBA00023204"/>
    </source>
</evidence>
<evidence type="ECO:0000256" key="5">
    <source>
        <dbReference type="ARBA" id="ARBA00022801"/>
    </source>
</evidence>
<dbReference type="GO" id="GO:0005737">
    <property type="term" value="C:cytoplasm"/>
    <property type="evidence" value="ECO:0007669"/>
    <property type="project" value="UniProtKB-SubCell"/>
</dbReference>
<dbReference type="EMBL" id="LR828253">
    <property type="protein sequence ID" value="CAD0335597.1"/>
    <property type="molecule type" value="Genomic_DNA"/>
</dbReference>
<keyword evidence="4 11" id="KW-0227">DNA damage</keyword>
<dbReference type="InterPro" id="IPR037118">
    <property type="entry name" value="Val-tRNA_synth_C_sf"/>
</dbReference>
<dbReference type="Pfam" id="PF12848">
    <property type="entry name" value="ABC_tran_Xtn"/>
    <property type="match status" value="1"/>
</dbReference>
<proteinExistence type="inferred from homology"/>
<feature type="domain" description="ABC transporter" evidence="12">
    <location>
        <begin position="338"/>
        <end position="555"/>
    </location>
</feature>
<evidence type="ECO:0000313" key="13">
    <source>
        <dbReference type="EMBL" id="CAD0335597.1"/>
    </source>
</evidence>
<keyword evidence="5 11" id="KW-0378">Hydrolase</keyword>
<keyword evidence="2 11" id="KW-0677">Repeat</keyword>
<organism evidence="13">
    <name type="scientific">Xanthomonas hortorum pv. gardneri</name>
    <dbReference type="NCBI Taxonomy" id="2754056"/>
    <lineage>
        <taxon>Bacteria</taxon>
        <taxon>Pseudomonadati</taxon>
        <taxon>Pseudomonadota</taxon>
        <taxon>Gammaproteobacteria</taxon>
        <taxon>Lysobacterales</taxon>
        <taxon>Lysobacteraceae</taxon>
        <taxon>Xanthomonas</taxon>
    </lineage>
</organism>
<evidence type="ECO:0000256" key="2">
    <source>
        <dbReference type="ARBA" id="ARBA00022737"/>
    </source>
</evidence>
<evidence type="ECO:0000256" key="9">
    <source>
        <dbReference type="ARBA" id="ARBA00049360"/>
    </source>
</evidence>
<dbReference type="AlphaFoldDB" id="A0A6V7DJF9"/>
<dbReference type="SMART" id="SM00382">
    <property type="entry name" value="AAA"/>
    <property type="match status" value="2"/>
</dbReference>
<dbReference type="GO" id="GO:0003677">
    <property type="term" value="F:DNA binding"/>
    <property type="evidence" value="ECO:0007669"/>
    <property type="project" value="UniProtKB-UniRule"/>
</dbReference>
<keyword evidence="3 11" id="KW-0547">Nucleotide-binding</keyword>
<feature type="binding site" evidence="11">
    <location>
        <begin position="370"/>
        <end position="377"/>
    </location>
    <ligand>
        <name>ATP</name>
        <dbReference type="ChEBI" id="CHEBI:30616"/>
        <label>2</label>
    </ligand>
</feature>
<dbReference type="EMBL" id="LR828253">
    <property type="protein sequence ID" value="CAD0335606.1"/>
    <property type="molecule type" value="Genomic_DNA"/>
</dbReference>
<dbReference type="PANTHER" id="PTHR42855">
    <property type="entry name" value="ABC TRANSPORTER ATP-BINDING SUBUNIT"/>
    <property type="match status" value="1"/>
</dbReference>
<dbReference type="PANTHER" id="PTHR42855:SF1">
    <property type="entry name" value="ABC TRANSPORTER DOMAIN-CONTAINING PROTEIN"/>
    <property type="match status" value="1"/>
</dbReference>